<proteinExistence type="predicted"/>
<protein>
    <submittedName>
        <fullName evidence="2">Putative rrna-processing protein efg1</fullName>
    </submittedName>
</protein>
<name>A0A0G2I839_9PEZI</name>
<dbReference type="OrthoDB" id="5222339at2759"/>
<keyword evidence="3" id="KW-1185">Reference proteome</keyword>
<reference evidence="2 3" key="1">
    <citation type="submission" date="2015-05" db="EMBL/GenBank/DDBJ databases">
        <title>Distinctive expansion of gene families associated with plant cell wall degradation and secondary metabolism in the genomes of grapevine trunk pathogens.</title>
        <authorList>
            <person name="Lawrence D.P."/>
            <person name="Travadon R."/>
            <person name="Rolshausen P.E."/>
            <person name="Baumgartner K."/>
        </authorList>
    </citation>
    <scope>NUCLEOTIDE SEQUENCE [LARGE SCALE GENOMIC DNA]</scope>
    <source>
        <strain evidence="2">DA912</strain>
    </source>
</reference>
<dbReference type="Proteomes" id="UP000034680">
    <property type="component" value="Unassembled WGS sequence"/>
</dbReference>
<feature type="region of interest" description="Disordered" evidence="1">
    <location>
        <begin position="177"/>
        <end position="211"/>
    </location>
</feature>
<reference evidence="2 3" key="2">
    <citation type="submission" date="2015-05" db="EMBL/GenBank/DDBJ databases">
        <authorList>
            <person name="Morales-Cruz A."/>
            <person name="Amrine K.C."/>
            <person name="Cantu D."/>
        </authorList>
    </citation>
    <scope>NUCLEOTIDE SEQUENCE [LARGE SCALE GENOMIC DNA]</scope>
    <source>
        <strain evidence="2">DA912</strain>
    </source>
</reference>
<dbReference type="AlphaFoldDB" id="A0A0G2I839"/>
<gene>
    <name evidence="2" type="ORF">UCDDA912_g04089</name>
</gene>
<organism evidence="2 3">
    <name type="scientific">Diaporthe ampelina</name>
    <dbReference type="NCBI Taxonomy" id="1214573"/>
    <lineage>
        <taxon>Eukaryota</taxon>
        <taxon>Fungi</taxon>
        <taxon>Dikarya</taxon>
        <taxon>Ascomycota</taxon>
        <taxon>Pezizomycotina</taxon>
        <taxon>Sordariomycetes</taxon>
        <taxon>Sordariomycetidae</taxon>
        <taxon>Diaporthales</taxon>
        <taxon>Diaporthaceae</taxon>
        <taxon>Diaporthe</taxon>
    </lineage>
</organism>
<sequence>MALPHRHDAAFPNALYQEVKAWVAEQEAFEVANRAPAPLTDVQRMFLEGFRPQPPAPDTGNMDYVSLLCRYRQANPAGKKITFAEGVHKIRTAEGNPLWTCTVELSETFTCEPAIDSFPAAGFGLDETGCSPPFGKKKDAKQYAAKCAIDWLVKQSLMPSNMQDVAFSKNALPVLQSQPEQRPNEWTNGVLSSPPPKRKTKGTTGAVGVDDNSIPATQRVQTLCHSLGLKAPRYELTPTDPRVNHVFDGRPDFGDDCDGFPEDLGRVTGVAGKDDARQQIAEQLLAYLRGMYRERKAAFELVSGSTGL</sequence>
<accession>A0A0G2I839</accession>
<comment type="caution">
    <text evidence="2">The sequence shown here is derived from an EMBL/GenBank/DDBJ whole genome shotgun (WGS) entry which is preliminary data.</text>
</comment>
<evidence type="ECO:0000313" key="3">
    <source>
        <dbReference type="Proteomes" id="UP000034680"/>
    </source>
</evidence>
<dbReference type="EMBL" id="LCUC01000142">
    <property type="protein sequence ID" value="KKY35950.1"/>
    <property type="molecule type" value="Genomic_DNA"/>
</dbReference>
<evidence type="ECO:0000313" key="2">
    <source>
        <dbReference type="EMBL" id="KKY35950.1"/>
    </source>
</evidence>
<feature type="compositionally biased region" description="Polar residues" evidence="1">
    <location>
        <begin position="177"/>
        <end position="191"/>
    </location>
</feature>
<evidence type="ECO:0000256" key="1">
    <source>
        <dbReference type="SAM" id="MobiDB-lite"/>
    </source>
</evidence>